<proteinExistence type="predicted"/>
<feature type="transmembrane region" description="Helical" evidence="1">
    <location>
        <begin position="40"/>
        <end position="60"/>
    </location>
</feature>
<keyword evidence="2" id="KW-0732">Signal</keyword>
<keyword evidence="1" id="KW-1133">Transmembrane helix</keyword>
<reference evidence="3" key="1">
    <citation type="journal article" date="2018" name="PLoS Negl. Trop. Dis.">
        <title>An insight into the salivary gland and fat body transcriptome of Panstrongylus lignarius (Hemiptera: Heteroptera), the main vector of Chagas disease in Peru.</title>
        <authorList>
            <person name="Nevoa J.C."/>
            <person name="Mendes M.T."/>
            <person name="da Silva M.V."/>
            <person name="Soares S.C."/>
            <person name="Oliveira C.J.F."/>
            <person name="Ribeiro J.M.C."/>
        </authorList>
    </citation>
    <scope>NUCLEOTIDE SEQUENCE</scope>
</reference>
<organism evidence="3">
    <name type="scientific">Panstrongylus lignarius</name>
    <dbReference type="NCBI Taxonomy" id="156445"/>
    <lineage>
        <taxon>Eukaryota</taxon>
        <taxon>Metazoa</taxon>
        <taxon>Ecdysozoa</taxon>
        <taxon>Arthropoda</taxon>
        <taxon>Hexapoda</taxon>
        <taxon>Insecta</taxon>
        <taxon>Pterygota</taxon>
        <taxon>Neoptera</taxon>
        <taxon>Paraneoptera</taxon>
        <taxon>Hemiptera</taxon>
        <taxon>Heteroptera</taxon>
        <taxon>Panheteroptera</taxon>
        <taxon>Cimicomorpha</taxon>
        <taxon>Reduviidae</taxon>
        <taxon>Triatominae</taxon>
        <taxon>Panstrongylus</taxon>
    </lineage>
</organism>
<evidence type="ECO:0008006" key="4">
    <source>
        <dbReference type="Google" id="ProtNLM"/>
    </source>
</evidence>
<name>A0A224XYR4_9HEMI</name>
<keyword evidence="1" id="KW-0472">Membrane</keyword>
<dbReference type="EMBL" id="GFTR01001258">
    <property type="protein sequence ID" value="JAW15168.1"/>
    <property type="molecule type" value="Transcribed_RNA"/>
</dbReference>
<keyword evidence="1" id="KW-0812">Transmembrane</keyword>
<dbReference type="AlphaFoldDB" id="A0A224XYR4"/>
<protein>
    <recommendedName>
        <fullName evidence="4">Secreted protein</fullName>
    </recommendedName>
</protein>
<evidence type="ECO:0000256" key="2">
    <source>
        <dbReference type="SAM" id="SignalP"/>
    </source>
</evidence>
<feature type="signal peptide" evidence="2">
    <location>
        <begin position="1"/>
        <end position="16"/>
    </location>
</feature>
<evidence type="ECO:0000313" key="3">
    <source>
        <dbReference type="EMBL" id="JAW15168.1"/>
    </source>
</evidence>
<feature type="transmembrane region" description="Helical" evidence="1">
    <location>
        <begin position="67"/>
        <end position="88"/>
    </location>
</feature>
<sequence length="90" mass="9698">MVFVHGWLILLTLVVCDKLIPVVCPAGPVPLLRKLPGLAGVWFNCVNVRTVSATLIPLCFTSFVRWVSFNACCAALFLCISAAIPIAAVR</sequence>
<accession>A0A224XYR4</accession>
<feature type="chain" id="PRO_5013030745" description="Secreted protein" evidence="2">
    <location>
        <begin position="17"/>
        <end position="90"/>
    </location>
</feature>
<evidence type="ECO:0000256" key="1">
    <source>
        <dbReference type="SAM" id="Phobius"/>
    </source>
</evidence>